<comment type="caution">
    <text evidence="8">The sequence shown here is derived from an EMBL/GenBank/DDBJ whole genome shotgun (WGS) entry which is preliminary data.</text>
</comment>
<keyword evidence="4 7" id="KW-0812">Transmembrane</keyword>
<protein>
    <submittedName>
        <fullName evidence="8">MATE family efflux transporter</fullName>
    </submittedName>
</protein>
<organism evidence="8 9">
    <name type="scientific">Coprococcus hominis</name>
    <name type="common">ex Arizal et al. 2022</name>
    <dbReference type="NCBI Taxonomy" id="2881262"/>
    <lineage>
        <taxon>Bacteria</taxon>
        <taxon>Bacillati</taxon>
        <taxon>Bacillota</taxon>
        <taxon>Clostridia</taxon>
        <taxon>Lachnospirales</taxon>
        <taxon>Lachnospiraceae</taxon>
        <taxon>Coprococcus</taxon>
    </lineage>
</organism>
<dbReference type="Proteomes" id="UP001198495">
    <property type="component" value="Unassembled WGS sequence"/>
</dbReference>
<dbReference type="Pfam" id="PF01554">
    <property type="entry name" value="MatE"/>
    <property type="match status" value="2"/>
</dbReference>
<feature type="transmembrane region" description="Helical" evidence="7">
    <location>
        <begin position="326"/>
        <end position="348"/>
    </location>
</feature>
<feature type="transmembrane region" description="Helical" evidence="7">
    <location>
        <begin position="26"/>
        <end position="44"/>
    </location>
</feature>
<feature type="transmembrane region" description="Helical" evidence="7">
    <location>
        <begin position="108"/>
        <end position="131"/>
    </location>
</feature>
<keyword evidence="3" id="KW-1003">Cell membrane</keyword>
<dbReference type="CDD" id="cd13138">
    <property type="entry name" value="MATE_yoeA_like"/>
    <property type="match status" value="1"/>
</dbReference>
<dbReference type="PIRSF" id="PIRSF006603">
    <property type="entry name" value="DinF"/>
    <property type="match status" value="1"/>
</dbReference>
<evidence type="ECO:0000256" key="7">
    <source>
        <dbReference type="SAM" id="Phobius"/>
    </source>
</evidence>
<evidence type="ECO:0000256" key="1">
    <source>
        <dbReference type="ARBA" id="ARBA00004651"/>
    </source>
</evidence>
<accession>A0ABS8FR99</accession>
<keyword evidence="6 7" id="KW-0472">Membrane</keyword>
<dbReference type="EMBL" id="JAJEQT010000010">
    <property type="protein sequence ID" value="MCC2219771.1"/>
    <property type="molecule type" value="Genomic_DNA"/>
</dbReference>
<dbReference type="RefSeq" id="WP_227573545.1">
    <property type="nucleotide sequence ID" value="NZ_JAJEQT010000010.1"/>
</dbReference>
<evidence type="ECO:0000256" key="2">
    <source>
        <dbReference type="ARBA" id="ARBA00022448"/>
    </source>
</evidence>
<dbReference type="InterPro" id="IPR052031">
    <property type="entry name" value="Membrane_Transporter-Flippase"/>
</dbReference>
<evidence type="ECO:0000256" key="3">
    <source>
        <dbReference type="ARBA" id="ARBA00022475"/>
    </source>
</evidence>
<sequence length="462" mass="49898">MSEEKKEMKKSSSPAKDLTVGSPMKLILGFAFPMFLGLLFQQFYSLVDTMIVGKYLGVDPFAGVGSTGSLNFIVIGFCMGLCSGFSVPISQSFGAKDFPLLRKMVTNSVWLCTFFSVVITTLMLLFCRPVLTWMNTPENIFEYAYIYIFIIFAGIPCTILYNMTAAILRALGDSKSPIIFLAISSAINIGLDLLLIIVFRMGVDGAALATVVSQGVSGVISIIYIKKKFDILAMEKGDWKLERHLAGKLTGVGIPMGLQYSITGIGSVILQTAVNGLGSIYVASMTAGSKINIFLACPFDALGQTMAPYAGQNIGARKLDRVGKGLRAACIIGFIVSGLMVIVVKLFGDQLTMLFLDEKDPVIMQNSTQFLIIVSAFYCLLTLVNTVRFTIQGMGFSSLAIIAGVMEMIARGIAGMLLVPAFGYLGACYSSPLAWLLADAFLIPAFFLCKRKVARQLEVGKA</sequence>
<evidence type="ECO:0000256" key="4">
    <source>
        <dbReference type="ARBA" id="ARBA00022692"/>
    </source>
</evidence>
<feature type="transmembrane region" description="Helical" evidence="7">
    <location>
        <begin position="399"/>
        <end position="423"/>
    </location>
</feature>
<feature type="transmembrane region" description="Helical" evidence="7">
    <location>
        <begin position="429"/>
        <end position="449"/>
    </location>
</feature>
<dbReference type="InterPro" id="IPR002528">
    <property type="entry name" value="MATE_fam"/>
</dbReference>
<feature type="transmembrane region" description="Helical" evidence="7">
    <location>
        <begin position="205"/>
        <end position="225"/>
    </location>
</feature>
<evidence type="ECO:0000256" key="6">
    <source>
        <dbReference type="ARBA" id="ARBA00023136"/>
    </source>
</evidence>
<feature type="transmembrane region" description="Helical" evidence="7">
    <location>
        <begin position="178"/>
        <end position="199"/>
    </location>
</feature>
<comment type="subcellular location">
    <subcellularLocation>
        <location evidence="1">Cell membrane</location>
        <topology evidence="1">Multi-pass membrane protein</topology>
    </subcellularLocation>
</comment>
<gene>
    <name evidence="8" type="ORF">LKD28_12180</name>
</gene>
<proteinExistence type="predicted"/>
<evidence type="ECO:0000313" key="9">
    <source>
        <dbReference type="Proteomes" id="UP001198495"/>
    </source>
</evidence>
<feature type="transmembrane region" description="Helical" evidence="7">
    <location>
        <begin position="64"/>
        <end position="87"/>
    </location>
</feature>
<keyword evidence="9" id="KW-1185">Reference proteome</keyword>
<keyword evidence="2" id="KW-0813">Transport</keyword>
<feature type="transmembrane region" description="Helical" evidence="7">
    <location>
        <begin position="368"/>
        <end position="387"/>
    </location>
</feature>
<dbReference type="InterPro" id="IPR048279">
    <property type="entry name" value="MdtK-like"/>
</dbReference>
<keyword evidence="5 7" id="KW-1133">Transmembrane helix</keyword>
<evidence type="ECO:0000313" key="8">
    <source>
        <dbReference type="EMBL" id="MCC2219771.1"/>
    </source>
</evidence>
<reference evidence="8 9" key="1">
    <citation type="submission" date="2021-10" db="EMBL/GenBank/DDBJ databases">
        <title>Anaerobic single-cell dispensing facilitates the cultivation of human gut bacteria.</title>
        <authorList>
            <person name="Afrizal A."/>
        </authorList>
    </citation>
    <scope>NUCLEOTIDE SEQUENCE [LARGE SCALE GENOMIC DNA]</scope>
    <source>
        <strain evidence="8 9">CLA-AA-H212</strain>
    </source>
</reference>
<evidence type="ECO:0000256" key="5">
    <source>
        <dbReference type="ARBA" id="ARBA00022989"/>
    </source>
</evidence>
<dbReference type="NCBIfam" id="TIGR00797">
    <property type="entry name" value="matE"/>
    <property type="match status" value="1"/>
</dbReference>
<feature type="transmembrane region" description="Helical" evidence="7">
    <location>
        <begin position="143"/>
        <end position="171"/>
    </location>
</feature>
<dbReference type="PANTHER" id="PTHR43549:SF3">
    <property type="entry name" value="MULTIDRUG RESISTANCE PROTEIN YPNP-RELATED"/>
    <property type="match status" value="1"/>
</dbReference>
<name>A0ABS8FR99_9FIRM</name>
<dbReference type="PANTHER" id="PTHR43549">
    <property type="entry name" value="MULTIDRUG RESISTANCE PROTEIN YPNP-RELATED"/>
    <property type="match status" value="1"/>
</dbReference>